<keyword evidence="2" id="KW-1185">Reference proteome</keyword>
<comment type="caution">
    <text evidence="1">The sequence shown here is derived from an EMBL/GenBank/DDBJ whole genome shotgun (WGS) entry which is preliminary data.</text>
</comment>
<proteinExistence type="predicted"/>
<organism evidence="1 2">
    <name type="scientific">Trametes sanguinea</name>
    <dbReference type="NCBI Taxonomy" id="158606"/>
    <lineage>
        <taxon>Eukaryota</taxon>
        <taxon>Fungi</taxon>
        <taxon>Dikarya</taxon>
        <taxon>Basidiomycota</taxon>
        <taxon>Agaricomycotina</taxon>
        <taxon>Agaricomycetes</taxon>
        <taxon>Polyporales</taxon>
        <taxon>Polyporaceae</taxon>
        <taxon>Trametes</taxon>
    </lineage>
</organism>
<evidence type="ECO:0000313" key="1">
    <source>
        <dbReference type="EMBL" id="KAJ3010242.1"/>
    </source>
</evidence>
<dbReference type="Proteomes" id="UP001144978">
    <property type="component" value="Unassembled WGS sequence"/>
</dbReference>
<dbReference type="EMBL" id="JANSHE010000485">
    <property type="protein sequence ID" value="KAJ3010242.1"/>
    <property type="molecule type" value="Genomic_DNA"/>
</dbReference>
<name>A0ACC1Q649_9APHY</name>
<reference evidence="1" key="1">
    <citation type="submission" date="2022-08" db="EMBL/GenBank/DDBJ databases">
        <title>Genome Sequence of Pycnoporus sanguineus.</title>
        <authorList>
            <person name="Buettner E."/>
        </authorList>
    </citation>
    <scope>NUCLEOTIDE SEQUENCE</scope>
    <source>
        <strain evidence="1">CG-C14</strain>
    </source>
</reference>
<accession>A0ACC1Q649</accession>
<evidence type="ECO:0000313" key="2">
    <source>
        <dbReference type="Proteomes" id="UP001144978"/>
    </source>
</evidence>
<gene>
    <name evidence="1" type="ORF">NUW54_g2544</name>
</gene>
<sequence>MDDSRDYKVLVCTGKELRVATTHDLRKARSLAIRSGAHWHEMKSKTGARETPGSLPLPQLRIAPNHRYKSRSTPSKPSADAANRH</sequence>
<protein>
    <submittedName>
        <fullName evidence="1">Uncharacterized protein</fullName>
    </submittedName>
</protein>